<dbReference type="SUPFAM" id="SSF49447">
    <property type="entry name" value="Second domain of Mu2 adaptin subunit (ap50) of ap2 adaptor"/>
    <property type="match status" value="1"/>
</dbReference>
<accession>A0A9D4WEI5</accession>
<sequence>MEDIIEDLEEIAIGLPGDIKLAVAAIARRRKLLSDDVLIALADASWEILDVSGSDVSDFGLIKAVERCETVAVKVLGANSRQGEQGFLTEVLSKLYQEARVNFELEPGTVGHTTDFKEANKRLKWGIKKVVGGSEHTLRAKLTFSQELHGNIMKEVGPLSMTFTIPMYNSSRLQVKHLQIAKKSRWNC</sequence>
<name>A0A9D4WEI5_PEA</name>
<organism evidence="2 3">
    <name type="scientific">Pisum sativum</name>
    <name type="common">Garden pea</name>
    <name type="synonym">Lathyrus oleraceus</name>
    <dbReference type="NCBI Taxonomy" id="3888"/>
    <lineage>
        <taxon>Eukaryota</taxon>
        <taxon>Viridiplantae</taxon>
        <taxon>Streptophyta</taxon>
        <taxon>Embryophyta</taxon>
        <taxon>Tracheophyta</taxon>
        <taxon>Spermatophyta</taxon>
        <taxon>Magnoliopsida</taxon>
        <taxon>eudicotyledons</taxon>
        <taxon>Gunneridae</taxon>
        <taxon>Pentapetalae</taxon>
        <taxon>rosids</taxon>
        <taxon>fabids</taxon>
        <taxon>Fabales</taxon>
        <taxon>Fabaceae</taxon>
        <taxon>Papilionoideae</taxon>
        <taxon>50 kb inversion clade</taxon>
        <taxon>NPAAA clade</taxon>
        <taxon>Hologalegina</taxon>
        <taxon>IRL clade</taxon>
        <taxon>Fabeae</taxon>
        <taxon>Lathyrus</taxon>
    </lineage>
</organism>
<dbReference type="AlphaFoldDB" id="A0A9D4WEI5"/>
<dbReference type="Pfam" id="PF00928">
    <property type="entry name" value="Adap_comp_sub"/>
    <property type="match status" value="1"/>
</dbReference>
<dbReference type="Proteomes" id="UP001058974">
    <property type="component" value="Chromosome 6"/>
</dbReference>
<dbReference type="InterPro" id="IPR028565">
    <property type="entry name" value="MHD"/>
</dbReference>
<evidence type="ECO:0000313" key="2">
    <source>
        <dbReference type="EMBL" id="KAI5400646.1"/>
    </source>
</evidence>
<evidence type="ECO:0000313" key="3">
    <source>
        <dbReference type="Proteomes" id="UP001058974"/>
    </source>
</evidence>
<comment type="caution">
    <text evidence="2">The sequence shown here is derived from an EMBL/GenBank/DDBJ whole genome shotgun (WGS) entry which is preliminary data.</text>
</comment>
<feature type="domain" description="MHD" evidence="1">
    <location>
        <begin position="108"/>
        <end position="183"/>
    </location>
</feature>
<protein>
    <recommendedName>
        <fullName evidence="1">MHD domain-containing protein</fullName>
    </recommendedName>
</protein>
<dbReference type="EMBL" id="JAMSHJ010000006">
    <property type="protein sequence ID" value="KAI5400646.1"/>
    <property type="molecule type" value="Genomic_DNA"/>
</dbReference>
<dbReference type="InterPro" id="IPR036168">
    <property type="entry name" value="AP2_Mu_C_sf"/>
</dbReference>
<evidence type="ECO:0000259" key="1">
    <source>
        <dbReference type="Pfam" id="PF00928"/>
    </source>
</evidence>
<reference evidence="2 3" key="1">
    <citation type="journal article" date="2022" name="Nat. Genet.">
        <title>Improved pea reference genome and pan-genome highlight genomic features and evolutionary characteristics.</title>
        <authorList>
            <person name="Yang T."/>
            <person name="Liu R."/>
            <person name="Luo Y."/>
            <person name="Hu S."/>
            <person name="Wang D."/>
            <person name="Wang C."/>
            <person name="Pandey M.K."/>
            <person name="Ge S."/>
            <person name="Xu Q."/>
            <person name="Li N."/>
            <person name="Li G."/>
            <person name="Huang Y."/>
            <person name="Saxena R.K."/>
            <person name="Ji Y."/>
            <person name="Li M."/>
            <person name="Yan X."/>
            <person name="He Y."/>
            <person name="Liu Y."/>
            <person name="Wang X."/>
            <person name="Xiang C."/>
            <person name="Varshney R.K."/>
            <person name="Ding H."/>
            <person name="Gao S."/>
            <person name="Zong X."/>
        </authorList>
    </citation>
    <scope>NUCLEOTIDE SEQUENCE [LARGE SCALE GENOMIC DNA]</scope>
    <source>
        <strain evidence="2 3">cv. Zhongwan 6</strain>
    </source>
</reference>
<proteinExistence type="predicted"/>
<gene>
    <name evidence="2" type="ORF">KIW84_065508</name>
</gene>
<dbReference type="Gramene" id="Psat06G0550800-T1">
    <property type="protein sequence ID" value="KAI5400646.1"/>
    <property type="gene ID" value="KIW84_065508"/>
</dbReference>
<keyword evidence="3" id="KW-1185">Reference proteome</keyword>
<dbReference type="Gene3D" id="2.60.40.1170">
    <property type="entry name" value="Mu homology domain, subdomain B"/>
    <property type="match status" value="1"/>
</dbReference>